<proteinExistence type="predicted"/>
<name>A0ABP9ZI37_9LACO</name>
<reference evidence="1 2" key="1">
    <citation type="submission" date="2024-03" db="EMBL/GenBank/DDBJ databases">
        <title>Inconsistent identification of Apilactobacillus kunkeei-related strains obtained by well-developed overall genome related indices.</title>
        <authorList>
            <person name="Maeno S."/>
            <person name="Endo A."/>
        </authorList>
    </citation>
    <scope>NUCLEOTIDE SEQUENCE [LARGE SCALE GENOMIC DNA]</scope>
    <source>
        <strain evidence="1 2">20H-10</strain>
    </source>
</reference>
<dbReference type="Proteomes" id="UP001438112">
    <property type="component" value="Unassembled WGS sequence"/>
</dbReference>
<dbReference type="EMBL" id="BAABVV010000035">
    <property type="protein sequence ID" value="GAA6114460.1"/>
    <property type="molecule type" value="Genomic_DNA"/>
</dbReference>
<sequence>MPAKNQFIYSVNRISVLKASSNHTCDDLKLSQSRVVISPCFNDYLIVKGLIAGYTEMTEINREISEEFTLCDDL</sequence>
<protein>
    <submittedName>
        <fullName evidence="1">Uncharacterized protein</fullName>
    </submittedName>
</protein>
<accession>A0ABP9ZI37</accession>
<evidence type="ECO:0000313" key="1">
    <source>
        <dbReference type="EMBL" id="GAA6114460.1"/>
    </source>
</evidence>
<gene>
    <name evidence="1" type="ORF">AP20H10_08230</name>
</gene>
<comment type="caution">
    <text evidence="1">The sequence shown here is derived from an EMBL/GenBank/DDBJ whole genome shotgun (WGS) entry which is preliminary data.</text>
</comment>
<keyword evidence="2" id="KW-1185">Reference proteome</keyword>
<evidence type="ECO:0000313" key="2">
    <source>
        <dbReference type="Proteomes" id="UP001438112"/>
    </source>
</evidence>
<dbReference type="RefSeq" id="WP_053949683.1">
    <property type="nucleotide sequence ID" value="NZ_BAABVV010000035.1"/>
</dbReference>
<organism evidence="1 2">
    <name type="scientific">Apilactobacillus apinorum</name>
    <dbReference type="NCBI Taxonomy" id="1218495"/>
    <lineage>
        <taxon>Bacteria</taxon>
        <taxon>Bacillati</taxon>
        <taxon>Bacillota</taxon>
        <taxon>Bacilli</taxon>
        <taxon>Lactobacillales</taxon>
        <taxon>Lactobacillaceae</taxon>
        <taxon>Apilactobacillus</taxon>
    </lineage>
</organism>